<name>A0ABR1YH83_9PEZI</name>
<gene>
    <name evidence="2" type="ORF">HDK90DRAFT_468806</name>
</gene>
<dbReference type="EMBL" id="JBBWRZ010000009">
    <property type="protein sequence ID" value="KAK8229346.1"/>
    <property type="molecule type" value="Genomic_DNA"/>
</dbReference>
<feature type="signal peptide" evidence="1">
    <location>
        <begin position="1"/>
        <end position="21"/>
    </location>
</feature>
<evidence type="ECO:0008006" key="4">
    <source>
        <dbReference type="Google" id="ProtNLM"/>
    </source>
</evidence>
<protein>
    <recommendedName>
        <fullName evidence="4">Blastomyces yeast-phase-specific protein</fullName>
    </recommendedName>
</protein>
<proteinExistence type="predicted"/>
<feature type="chain" id="PRO_5047285743" description="Blastomyces yeast-phase-specific protein" evidence="1">
    <location>
        <begin position="22"/>
        <end position="158"/>
    </location>
</feature>
<comment type="caution">
    <text evidence="2">The sequence shown here is derived from an EMBL/GenBank/DDBJ whole genome shotgun (WGS) entry which is preliminary data.</text>
</comment>
<keyword evidence="1" id="KW-0732">Signal</keyword>
<dbReference type="InterPro" id="IPR006771">
    <property type="entry name" value="CetA-like"/>
</dbReference>
<keyword evidence="3" id="KW-1185">Reference proteome</keyword>
<evidence type="ECO:0000313" key="2">
    <source>
        <dbReference type="EMBL" id="KAK8229346.1"/>
    </source>
</evidence>
<dbReference type="Proteomes" id="UP001492380">
    <property type="component" value="Unassembled WGS sequence"/>
</dbReference>
<sequence length="158" mass="15909">MPSLRLLSFLAAAAFSATAHASGSITVINKCSFAINTINTFASSPGQSGDAVAAGASSPVYTYGDSSSDYAHIHVWTGTDVDSELVFEAAGSLQQPDGVVTYDVYEGDNGNPFGTVFTATSSSDSSCPSLTGADDISPPDVASGTCANGADLTFTVCA</sequence>
<reference evidence="2 3" key="1">
    <citation type="submission" date="2024-04" db="EMBL/GenBank/DDBJ databases">
        <title>Phyllosticta paracitricarpa is synonymous to the EU quarantine fungus P. citricarpa based on phylogenomic analyses.</title>
        <authorList>
            <consortium name="Lawrence Berkeley National Laboratory"/>
            <person name="Van Ingen-Buijs V.A."/>
            <person name="Van Westerhoven A.C."/>
            <person name="Haridas S."/>
            <person name="Skiadas P."/>
            <person name="Martin F."/>
            <person name="Groenewald J.Z."/>
            <person name="Crous P.W."/>
            <person name="Seidl M.F."/>
        </authorList>
    </citation>
    <scope>NUCLEOTIDE SEQUENCE [LARGE SCALE GENOMIC DNA]</scope>
    <source>
        <strain evidence="2 3">CBS 123374</strain>
    </source>
</reference>
<accession>A0ABR1YH83</accession>
<evidence type="ECO:0000256" key="1">
    <source>
        <dbReference type="SAM" id="SignalP"/>
    </source>
</evidence>
<dbReference type="Pfam" id="PF04681">
    <property type="entry name" value="Bys1"/>
    <property type="match status" value="1"/>
</dbReference>
<organism evidence="2 3">
    <name type="scientific">Phyllosticta capitalensis</name>
    <dbReference type="NCBI Taxonomy" id="121624"/>
    <lineage>
        <taxon>Eukaryota</taxon>
        <taxon>Fungi</taxon>
        <taxon>Dikarya</taxon>
        <taxon>Ascomycota</taxon>
        <taxon>Pezizomycotina</taxon>
        <taxon>Dothideomycetes</taxon>
        <taxon>Dothideomycetes incertae sedis</taxon>
        <taxon>Botryosphaeriales</taxon>
        <taxon>Phyllostictaceae</taxon>
        <taxon>Phyllosticta</taxon>
    </lineage>
</organism>
<evidence type="ECO:0000313" key="3">
    <source>
        <dbReference type="Proteomes" id="UP001492380"/>
    </source>
</evidence>